<reference evidence="1 2" key="1">
    <citation type="journal article" date="2011" name="Science">
        <title>The ecoresponsive genome of Daphnia pulex.</title>
        <authorList>
            <person name="Colbourne J.K."/>
            <person name="Pfrender M.E."/>
            <person name="Gilbert D."/>
            <person name="Thomas W.K."/>
            <person name="Tucker A."/>
            <person name="Oakley T.H."/>
            <person name="Tokishita S."/>
            <person name="Aerts A."/>
            <person name="Arnold G.J."/>
            <person name="Basu M.K."/>
            <person name="Bauer D.J."/>
            <person name="Caceres C.E."/>
            <person name="Carmel L."/>
            <person name="Casola C."/>
            <person name="Choi J.H."/>
            <person name="Detter J.C."/>
            <person name="Dong Q."/>
            <person name="Dusheyko S."/>
            <person name="Eads B.D."/>
            <person name="Frohlich T."/>
            <person name="Geiler-Samerotte K.A."/>
            <person name="Gerlach D."/>
            <person name="Hatcher P."/>
            <person name="Jogdeo S."/>
            <person name="Krijgsveld J."/>
            <person name="Kriventseva E.V."/>
            <person name="Kultz D."/>
            <person name="Laforsch C."/>
            <person name="Lindquist E."/>
            <person name="Lopez J."/>
            <person name="Manak J.R."/>
            <person name="Muller J."/>
            <person name="Pangilinan J."/>
            <person name="Patwardhan R.P."/>
            <person name="Pitluck S."/>
            <person name="Pritham E.J."/>
            <person name="Rechtsteiner A."/>
            <person name="Rho M."/>
            <person name="Rogozin I.B."/>
            <person name="Sakarya O."/>
            <person name="Salamov A."/>
            <person name="Schaack S."/>
            <person name="Shapiro H."/>
            <person name="Shiga Y."/>
            <person name="Skalitzky C."/>
            <person name="Smith Z."/>
            <person name="Souvorov A."/>
            <person name="Sung W."/>
            <person name="Tang Z."/>
            <person name="Tsuchiya D."/>
            <person name="Tu H."/>
            <person name="Vos H."/>
            <person name="Wang M."/>
            <person name="Wolf Y.I."/>
            <person name="Yamagata H."/>
            <person name="Yamada T."/>
            <person name="Ye Y."/>
            <person name="Shaw J.R."/>
            <person name="Andrews J."/>
            <person name="Crease T.J."/>
            <person name="Tang H."/>
            <person name="Lucas S.M."/>
            <person name="Robertson H.M."/>
            <person name="Bork P."/>
            <person name="Koonin E.V."/>
            <person name="Zdobnov E.M."/>
            <person name="Grigoriev I.V."/>
            <person name="Lynch M."/>
            <person name="Boore J.L."/>
        </authorList>
    </citation>
    <scope>NUCLEOTIDE SEQUENCE [LARGE SCALE GENOMIC DNA]</scope>
</reference>
<evidence type="ECO:0000313" key="2">
    <source>
        <dbReference type="Proteomes" id="UP000000305"/>
    </source>
</evidence>
<dbReference type="HOGENOM" id="CLU_1157432_0_0_1"/>
<dbReference type="EMBL" id="GL732721">
    <property type="protein sequence ID" value="EFX65983.1"/>
    <property type="molecule type" value="Genomic_DNA"/>
</dbReference>
<dbReference type="InParanoid" id="E9HQK2"/>
<gene>
    <name evidence="1" type="ORF">DAPPUDRAFT_116803</name>
</gene>
<name>E9HQK2_DAPPU</name>
<proteinExistence type="predicted"/>
<evidence type="ECO:0000313" key="1">
    <source>
        <dbReference type="EMBL" id="EFX65983.1"/>
    </source>
</evidence>
<dbReference type="Proteomes" id="UP000000305">
    <property type="component" value="Unassembled WGS sequence"/>
</dbReference>
<sequence length="202" mass="22748">MSSLIAVVNVEELHVVSLAEKLLSPYLLNLPPNEGQRSVLIDSEIFSADGLLNLKCVQQRLNFKRVCLHHKNVEERHIDSAVEKLSPPCLLNLPPDEEQQSMLNDSEMFCSDEFLNVETCSTTPESEASLLVPEVFVEEYTIAIAEKLLFPSLDSLSSYEGKQTIMPIDSEMFCDDDFTNVETCSTTLEQLMFSTVALIRRE</sequence>
<accession>E9HQK2</accession>
<protein>
    <submittedName>
        <fullName evidence="1">Uncharacterized protein</fullName>
    </submittedName>
</protein>
<dbReference type="KEGG" id="dpx:DAPPUDRAFT_116803"/>
<dbReference type="AlphaFoldDB" id="E9HQK2"/>
<organism evidence="1 2">
    <name type="scientific">Daphnia pulex</name>
    <name type="common">Water flea</name>
    <dbReference type="NCBI Taxonomy" id="6669"/>
    <lineage>
        <taxon>Eukaryota</taxon>
        <taxon>Metazoa</taxon>
        <taxon>Ecdysozoa</taxon>
        <taxon>Arthropoda</taxon>
        <taxon>Crustacea</taxon>
        <taxon>Branchiopoda</taxon>
        <taxon>Diplostraca</taxon>
        <taxon>Cladocera</taxon>
        <taxon>Anomopoda</taxon>
        <taxon>Daphniidae</taxon>
        <taxon>Daphnia</taxon>
    </lineage>
</organism>
<keyword evidence="2" id="KW-1185">Reference proteome</keyword>